<feature type="chain" id="PRO_5043329464" evidence="1">
    <location>
        <begin position="18"/>
        <end position="132"/>
    </location>
</feature>
<gene>
    <name evidence="2" type="ORF">WA026_014402</name>
</gene>
<dbReference type="AlphaFoldDB" id="A0AAW1ULZ5"/>
<name>A0AAW1ULZ5_9CUCU</name>
<dbReference type="EMBL" id="JARQZJ010000067">
    <property type="protein sequence ID" value="KAK9881057.1"/>
    <property type="molecule type" value="Genomic_DNA"/>
</dbReference>
<dbReference type="Proteomes" id="UP001431783">
    <property type="component" value="Unassembled WGS sequence"/>
</dbReference>
<evidence type="ECO:0000256" key="1">
    <source>
        <dbReference type="SAM" id="SignalP"/>
    </source>
</evidence>
<accession>A0AAW1ULZ5</accession>
<protein>
    <submittedName>
        <fullName evidence="2">Uncharacterized protein</fullName>
    </submittedName>
</protein>
<reference evidence="2 3" key="1">
    <citation type="submission" date="2023-03" db="EMBL/GenBank/DDBJ databases">
        <title>Genome insight into feeding habits of ladybird beetles.</title>
        <authorList>
            <person name="Li H.-S."/>
            <person name="Huang Y.-H."/>
            <person name="Pang H."/>
        </authorList>
    </citation>
    <scope>NUCLEOTIDE SEQUENCE [LARGE SCALE GENOMIC DNA]</scope>
    <source>
        <strain evidence="2">SYSU_2023b</strain>
        <tissue evidence="2">Whole body</tissue>
    </source>
</reference>
<comment type="caution">
    <text evidence="2">The sequence shown here is derived from an EMBL/GenBank/DDBJ whole genome shotgun (WGS) entry which is preliminary data.</text>
</comment>
<keyword evidence="3" id="KW-1185">Reference proteome</keyword>
<feature type="signal peptide" evidence="1">
    <location>
        <begin position="1"/>
        <end position="17"/>
    </location>
</feature>
<evidence type="ECO:0000313" key="3">
    <source>
        <dbReference type="Proteomes" id="UP001431783"/>
    </source>
</evidence>
<organism evidence="2 3">
    <name type="scientific">Henosepilachna vigintioctopunctata</name>
    <dbReference type="NCBI Taxonomy" id="420089"/>
    <lineage>
        <taxon>Eukaryota</taxon>
        <taxon>Metazoa</taxon>
        <taxon>Ecdysozoa</taxon>
        <taxon>Arthropoda</taxon>
        <taxon>Hexapoda</taxon>
        <taxon>Insecta</taxon>
        <taxon>Pterygota</taxon>
        <taxon>Neoptera</taxon>
        <taxon>Endopterygota</taxon>
        <taxon>Coleoptera</taxon>
        <taxon>Polyphaga</taxon>
        <taxon>Cucujiformia</taxon>
        <taxon>Coccinelloidea</taxon>
        <taxon>Coccinellidae</taxon>
        <taxon>Epilachninae</taxon>
        <taxon>Epilachnini</taxon>
        <taxon>Henosepilachna</taxon>
    </lineage>
</organism>
<proteinExistence type="predicted"/>
<evidence type="ECO:0000313" key="2">
    <source>
        <dbReference type="EMBL" id="KAK9881057.1"/>
    </source>
</evidence>
<sequence>MKVFVLVAAFLVASVHSRDSCVNWVDTGAGSISGSGSGSVSGKAVNPTTGQSSGGDNIFAQLFRKAGHVLAATETAKSNILNNLIQAPASIAQGLVAGAGTGISSIAQDTGNAAANFANNAESAVRNTWRSF</sequence>
<keyword evidence="1" id="KW-0732">Signal</keyword>